<feature type="compositionally biased region" description="Basic and acidic residues" evidence="1">
    <location>
        <begin position="305"/>
        <end position="316"/>
    </location>
</feature>
<feature type="region of interest" description="Disordered" evidence="1">
    <location>
        <begin position="83"/>
        <end position="127"/>
    </location>
</feature>
<feature type="compositionally biased region" description="Low complexity" evidence="1">
    <location>
        <begin position="274"/>
        <end position="284"/>
    </location>
</feature>
<feature type="region of interest" description="Disordered" evidence="1">
    <location>
        <begin position="269"/>
        <end position="355"/>
    </location>
</feature>
<dbReference type="GeneID" id="87832451"/>
<comment type="caution">
    <text evidence="3">The sequence shown here is derived from an EMBL/GenBank/DDBJ whole genome shotgun (WGS) entry which is preliminary data.</text>
</comment>
<dbReference type="InterPro" id="IPR008936">
    <property type="entry name" value="Rho_GTPase_activation_prot"/>
</dbReference>
<dbReference type="GO" id="GO:0005096">
    <property type="term" value="F:GTPase activator activity"/>
    <property type="evidence" value="ECO:0007669"/>
    <property type="project" value="InterPro"/>
</dbReference>
<feature type="domain" description="Rho-GAP" evidence="2">
    <location>
        <begin position="394"/>
        <end position="606"/>
    </location>
</feature>
<dbReference type="PROSITE" id="PS50238">
    <property type="entry name" value="RHOGAP"/>
    <property type="match status" value="1"/>
</dbReference>
<feature type="compositionally biased region" description="Polar residues" evidence="1">
    <location>
        <begin position="93"/>
        <end position="108"/>
    </location>
</feature>
<evidence type="ECO:0000313" key="4">
    <source>
        <dbReference type="Proteomes" id="UP001302602"/>
    </source>
</evidence>
<dbReference type="EMBL" id="MU853233">
    <property type="protein sequence ID" value="KAK4121482.1"/>
    <property type="molecule type" value="Genomic_DNA"/>
</dbReference>
<protein>
    <recommendedName>
        <fullName evidence="2">Rho-GAP domain-containing protein</fullName>
    </recommendedName>
</protein>
<dbReference type="Gene3D" id="1.10.555.10">
    <property type="entry name" value="Rho GTPase activation protein"/>
    <property type="match status" value="1"/>
</dbReference>
<proteinExistence type="predicted"/>
<feature type="compositionally biased region" description="Polar residues" evidence="1">
    <location>
        <begin position="318"/>
        <end position="329"/>
    </location>
</feature>
<name>A0AAN6TVG8_9PEZI</name>
<dbReference type="SMART" id="SM00324">
    <property type="entry name" value="RhoGAP"/>
    <property type="match status" value="1"/>
</dbReference>
<dbReference type="Proteomes" id="UP001302602">
    <property type="component" value="Unassembled WGS sequence"/>
</dbReference>
<dbReference type="GO" id="GO:0031267">
    <property type="term" value="F:small GTPase binding"/>
    <property type="evidence" value="ECO:0007669"/>
    <property type="project" value="InterPro"/>
</dbReference>
<dbReference type="InterPro" id="IPR000198">
    <property type="entry name" value="RhoGAP_dom"/>
</dbReference>
<evidence type="ECO:0000256" key="1">
    <source>
        <dbReference type="SAM" id="MobiDB-lite"/>
    </source>
</evidence>
<accession>A0AAN6TVG8</accession>
<gene>
    <name evidence="3" type="ORF">N657DRAFT_673305</name>
</gene>
<dbReference type="SUPFAM" id="SSF48350">
    <property type="entry name" value="GTPase activation domain, GAP"/>
    <property type="match status" value="1"/>
</dbReference>
<evidence type="ECO:0000313" key="3">
    <source>
        <dbReference type="EMBL" id="KAK4121482.1"/>
    </source>
</evidence>
<evidence type="ECO:0000259" key="2">
    <source>
        <dbReference type="PROSITE" id="PS50238"/>
    </source>
</evidence>
<sequence length="639" mass="69501">MSGILDNGLQEHPTAARRFWGEGEQQSNRYTIGSHCDANGETPKPEPGLGHRQGYIQALIDFADEEDRPIVDDIDADSVLDASDCLDGRSESDTQFQQPGRATESPATQKAMPPLPIERPLSSPQPQMSCRISQFPYPQPCEVPELMPDHEDMSAMTASPPVSGPVTPCTVPDVFRPLTLALSPELDLGPIINPAFELDSHGRRRKMSVKSADTGVSDGLGIIQENEGVNPDGVSLLTTTEASFGNSAGEGGLGPPRADKQSFLAVDGHKHGRSVSSLGSGSSGEWRPSTARRSANFLSRRRNGGRGDDECLERRSLTPAQLASPTWRQGASDDELPIPETASPSSPSHSTKAVTSTTTRFFHRMPWFGDSQSRPEAVFGVDLKESLRVAPMKIRISHKGRSTSYRTFPLAVHKCCEFIRRAGGTDPNIFASPGDAYNVANLKDIFSLAPSYGEHFQFEGSDYTIHDAARLILVFLEDLPKPLIPPSVVKSWILLARQEGAIEPPCPRVETGLDFWTEALNRLPTPNRNLTKHLLTLFAEVLLAASGHITEADARKLASAVSRAMFHQDADGDAKGGKDRKKKSDKRNVQPTLALAFLIRKRGEYAVSLGEAAASNASKRDSKFLPSTREILEWKAGSK</sequence>
<dbReference type="GO" id="GO:0007264">
    <property type="term" value="P:small GTPase-mediated signal transduction"/>
    <property type="evidence" value="ECO:0007669"/>
    <property type="project" value="InterPro"/>
</dbReference>
<dbReference type="PANTHER" id="PTHR12783:SF5">
    <property type="entry name" value="RALA-BINDING PROTEIN 1"/>
    <property type="match status" value="1"/>
</dbReference>
<organism evidence="3 4">
    <name type="scientific">Parathielavia appendiculata</name>
    <dbReference type="NCBI Taxonomy" id="2587402"/>
    <lineage>
        <taxon>Eukaryota</taxon>
        <taxon>Fungi</taxon>
        <taxon>Dikarya</taxon>
        <taxon>Ascomycota</taxon>
        <taxon>Pezizomycotina</taxon>
        <taxon>Sordariomycetes</taxon>
        <taxon>Sordariomycetidae</taxon>
        <taxon>Sordariales</taxon>
        <taxon>Chaetomiaceae</taxon>
        <taxon>Parathielavia</taxon>
    </lineage>
</organism>
<feature type="compositionally biased region" description="Polar residues" evidence="1">
    <location>
        <begin position="342"/>
        <end position="355"/>
    </location>
</feature>
<dbReference type="AlphaFoldDB" id="A0AAN6TVG8"/>
<reference evidence="3" key="2">
    <citation type="submission" date="2023-05" db="EMBL/GenBank/DDBJ databases">
        <authorList>
            <consortium name="Lawrence Berkeley National Laboratory"/>
            <person name="Steindorff A."/>
            <person name="Hensen N."/>
            <person name="Bonometti L."/>
            <person name="Westerberg I."/>
            <person name="Brannstrom I.O."/>
            <person name="Guillou S."/>
            <person name="Cros-Aarteil S."/>
            <person name="Calhoun S."/>
            <person name="Haridas S."/>
            <person name="Kuo A."/>
            <person name="Mondo S."/>
            <person name="Pangilinan J."/>
            <person name="Riley R."/>
            <person name="Labutti K."/>
            <person name="Andreopoulos B."/>
            <person name="Lipzen A."/>
            <person name="Chen C."/>
            <person name="Yanf M."/>
            <person name="Daum C."/>
            <person name="Ng V."/>
            <person name="Clum A."/>
            <person name="Ohm R."/>
            <person name="Martin F."/>
            <person name="Silar P."/>
            <person name="Natvig D."/>
            <person name="Lalanne C."/>
            <person name="Gautier V."/>
            <person name="Ament-Velasquez S.L."/>
            <person name="Kruys A."/>
            <person name="Hutchinson M.I."/>
            <person name="Powell A.J."/>
            <person name="Barry K."/>
            <person name="Miller A.N."/>
            <person name="Grigoriev I.V."/>
            <person name="Debuchy R."/>
            <person name="Gladieux P."/>
            <person name="Thoren M.H."/>
            <person name="Johannesson H."/>
        </authorList>
    </citation>
    <scope>NUCLEOTIDE SEQUENCE</scope>
    <source>
        <strain evidence="3">CBS 731.68</strain>
    </source>
</reference>
<dbReference type="PANTHER" id="PTHR12783">
    <property type="entry name" value="RALA BINDING PROTEIN 1 RALBP1"/>
    <property type="match status" value="1"/>
</dbReference>
<dbReference type="Pfam" id="PF00620">
    <property type="entry name" value="RhoGAP"/>
    <property type="match status" value="1"/>
</dbReference>
<keyword evidence="4" id="KW-1185">Reference proteome</keyword>
<feature type="region of interest" description="Disordered" evidence="1">
    <location>
        <begin position="30"/>
        <end position="51"/>
    </location>
</feature>
<dbReference type="InterPro" id="IPR039767">
    <property type="entry name" value="RALBP1"/>
</dbReference>
<dbReference type="RefSeq" id="XP_062645253.1">
    <property type="nucleotide sequence ID" value="XM_062795683.1"/>
</dbReference>
<dbReference type="CDD" id="cd00159">
    <property type="entry name" value="RhoGAP"/>
    <property type="match status" value="1"/>
</dbReference>
<reference evidence="3" key="1">
    <citation type="journal article" date="2023" name="Mol. Phylogenet. Evol.">
        <title>Genome-scale phylogeny and comparative genomics of the fungal order Sordariales.</title>
        <authorList>
            <person name="Hensen N."/>
            <person name="Bonometti L."/>
            <person name="Westerberg I."/>
            <person name="Brannstrom I.O."/>
            <person name="Guillou S."/>
            <person name="Cros-Aarteil S."/>
            <person name="Calhoun S."/>
            <person name="Haridas S."/>
            <person name="Kuo A."/>
            <person name="Mondo S."/>
            <person name="Pangilinan J."/>
            <person name="Riley R."/>
            <person name="LaButti K."/>
            <person name="Andreopoulos B."/>
            <person name="Lipzen A."/>
            <person name="Chen C."/>
            <person name="Yan M."/>
            <person name="Daum C."/>
            <person name="Ng V."/>
            <person name="Clum A."/>
            <person name="Steindorff A."/>
            <person name="Ohm R.A."/>
            <person name="Martin F."/>
            <person name="Silar P."/>
            <person name="Natvig D.O."/>
            <person name="Lalanne C."/>
            <person name="Gautier V."/>
            <person name="Ament-Velasquez S.L."/>
            <person name="Kruys A."/>
            <person name="Hutchinson M.I."/>
            <person name="Powell A.J."/>
            <person name="Barry K."/>
            <person name="Miller A.N."/>
            <person name="Grigoriev I.V."/>
            <person name="Debuchy R."/>
            <person name="Gladieux P."/>
            <person name="Hiltunen Thoren M."/>
            <person name="Johannesson H."/>
        </authorList>
    </citation>
    <scope>NUCLEOTIDE SEQUENCE</scope>
    <source>
        <strain evidence="3">CBS 731.68</strain>
    </source>
</reference>